<evidence type="ECO:0000256" key="1">
    <source>
        <dbReference type="ARBA" id="ARBA00023125"/>
    </source>
</evidence>
<feature type="domain" description="HTH tetR-type" evidence="3">
    <location>
        <begin position="15"/>
        <end position="75"/>
    </location>
</feature>
<dbReference type="Pfam" id="PF00440">
    <property type="entry name" value="TetR_N"/>
    <property type="match status" value="1"/>
</dbReference>
<protein>
    <submittedName>
        <fullName evidence="4">TetR/AcrR family transcriptional regulator</fullName>
    </submittedName>
</protein>
<comment type="caution">
    <text evidence="4">The sequence shown here is derived from an EMBL/GenBank/DDBJ whole genome shotgun (WGS) entry which is preliminary data.</text>
</comment>
<dbReference type="PROSITE" id="PS50977">
    <property type="entry name" value="HTH_TETR_2"/>
    <property type="match status" value="1"/>
</dbReference>
<dbReference type="PANTHER" id="PTHR43479">
    <property type="entry name" value="ACREF/ENVCD OPERON REPRESSOR-RELATED"/>
    <property type="match status" value="1"/>
</dbReference>
<evidence type="ECO:0000259" key="3">
    <source>
        <dbReference type="PROSITE" id="PS50977"/>
    </source>
</evidence>
<dbReference type="Gene3D" id="1.10.357.10">
    <property type="entry name" value="Tetracycline Repressor, domain 2"/>
    <property type="match status" value="1"/>
</dbReference>
<dbReference type="AlphaFoldDB" id="A0A9X1KXL7"/>
<organism evidence="4 5">
    <name type="scientific">Fulvivirga sedimenti</name>
    <dbReference type="NCBI Taxonomy" id="2879465"/>
    <lineage>
        <taxon>Bacteria</taxon>
        <taxon>Pseudomonadati</taxon>
        <taxon>Bacteroidota</taxon>
        <taxon>Cytophagia</taxon>
        <taxon>Cytophagales</taxon>
        <taxon>Fulvivirgaceae</taxon>
        <taxon>Fulvivirga</taxon>
    </lineage>
</organism>
<dbReference type="PANTHER" id="PTHR43479:SF11">
    <property type="entry name" value="ACREF_ENVCD OPERON REPRESSOR-RELATED"/>
    <property type="match status" value="1"/>
</dbReference>
<dbReference type="InterPro" id="IPR001647">
    <property type="entry name" value="HTH_TetR"/>
</dbReference>
<evidence type="ECO:0000313" key="4">
    <source>
        <dbReference type="EMBL" id="MCA6074312.1"/>
    </source>
</evidence>
<evidence type="ECO:0000313" key="5">
    <source>
        <dbReference type="Proteomes" id="UP001139409"/>
    </source>
</evidence>
<keyword evidence="5" id="KW-1185">Reference proteome</keyword>
<sequence>MTKTKTPDKRTIRKERTKEAIKKAALEIARKEGWNGVTIRKIAGRIDYTAPIVYEHFRNKDDLYFHLVHEGFTRLKEETFSEVEGKGSPEEKFLAIAEVRFWFAVRNPTLHHMMFDAENPDWQKIELAKSMVSIMQMVDKLVDEISGQPEKRMDYIFNMICLIKGYTFFTNHLLNTSTKMSRHFPADEDELHKLYTDAIRRFISSISKK</sequence>
<dbReference type="SUPFAM" id="SSF46689">
    <property type="entry name" value="Homeodomain-like"/>
    <property type="match status" value="1"/>
</dbReference>
<dbReference type="Proteomes" id="UP001139409">
    <property type="component" value="Unassembled WGS sequence"/>
</dbReference>
<evidence type="ECO:0000256" key="2">
    <source>
        <dbReference type="PROSITE-ProRule" id="PRU00335"/>
    </source>
</evidence>
<gene>
    <name evidence="4" type="ORF">LDX50_05500</name>
</gene>
<keyword evidence="1 2" id="KW-0238">DNA-binding</keyword>
<proteinExistence type="predicted"/>
<reference evidence="4" key="1">
    <citation type="submission" date="2021-09" db="EMBL/GenBank/DDBJ databases">
        <title>Fulvivirga sp. isolated from coastal sediment.</title>
        <authorList>
            <person name="Yu H."/>
        </authorList>
    </citation>
    <scope>NUCLEOTIDE SEQUENCE</scope>
    <source>
        <strain evidence="4">1062</strain>
    </source>
</reference>
<dbReference type="InterPro" id="IPR009057">
    <property type="entry name" value="Homeodomain-like_sf"/>
</dbReference>
<feature type="DNA-binding region" description="H-T-H motif" evidence="2">
    <location>
        <begin position="38"/>
        <end position="57"/>
    </location>
</feature>
<dbReference type="GO" id="GO:0003677">
    <property type="term" value="F:DNA binding"/>
    <property type="evidence" value="ECO:0007669"/>
    <property type="project" value="UniProtKB-UniRule"/>
</dbReference>
<dbReference type="RefSeq" id="WP_225697407.1">
    <property type="nucleotide sequence ID" value="NZ_JAIXNE010000001.1"/>
</dbReference>
<accession>A0A9X1KXL7</accession>
<dbReference type="InterPro" id="IPR050624">
    <property type="entry name" value="HTH-type_Tx_Regulator"/>
</dbReference>
<name>A0A9X1KXL7_9BACT</name>
<dbReference type="EMBL" id="JAIXNE010000001">
    <property type="protein sequence ID" value="MCA6074312.1"/>
    <property type="molecule type" value="Genomic_DNA"/>
</dbReference>